<dbReference type="InterPro" id="IPR036420">
    <property type="entry name" value="BRCT_dom_sf"/>
</dbReference>
<organism evidence="3 4">
    <name type="scientific">Asterophora parasitica</name>
    <dbReference type="NCBI Taxonomy" id="117018"/>
    <lineage>
        <taxon>Eukaryota</taxon>
        <taxon>Fungi</taxon>
        <taxon>Dikarya</taxon>
        <taxon>Basidiomycota</taxon>
        <taxon>Agaricomycotina</taxon>
        <taxon>Agaricomycetes</taxon>
        <taxon>Agaricomycetidae</taxon>
        <taxon>Agaricales</taxon>
        <taxon>Tricholomatineae</taxon>
        <taxon>Lyophyllaceae</taxon>
        <taxon>Asterophora</taxon>
    </lineage>
</organism>
<feature type="compositionally biased region" description="Basic residues" evidence="1">
    <location>
        <begin position="317"/>
        <end position="328"/>
    </location>
</feature>
<dbReference type="AlphaFoldDB" id="A0A9P7KAZ6"/>
<accession>A0A9P7KAZ6</accession>
<comment type="caution">
    <text evidence="3">The sequence shown here is derived from an EMBL/GenBank/DDBJ whole genome shotgun (WGS) entry which is preliminary data.</text>
</comment>
<dbReference type="OrthoDB" id="205514at2759"/>
<feature type="region of interest" description="Disordered" evidence="1">
    <location>
        <begin position="62"/>
        <end position="328"/>
    </location>
</feature>
<evidence type="ECO:0000259" key="2">
    <source>
        <dbReference type="PROSITE" id="PS50172"/>
    </source>
</evidence>
<sequence>MSASDKPKTLPQQKTCTTQLSPLAREDDIVIEECDAWIASISAAENASPAELYDASSEMKPQALFSPSNDVSARESSFPDSVRIASSTESRTRKRNSMAMDESNASPLKKHKTPEPSASTREVDVPDSGSPPTLHEDVSTIHDFTMEAPASPARLKRKATHDAAPPRRTKRSGEPRTPSPSIEDITSFSTSPRPAAPRAVPKTKLPKVAALEMNPIPLAPYDSGPPTSPIDVDRLSDSDGRTSSKLYLEVKQRVAQHTSARRRDKALKLPDMSSDDDGSVVYVSSSSSPAGKSKLQTTASKRKLMAEKGGDKDKAPAKGKGKGKKKKLEHMTPVEYAQMIHEKYLARVTETTKNNPEWKPPPTKFLAGKTIFYTGGDLQYASEQTRKRMNIILREGGDVLPHFDPKVVTHIVSDASKLSELRALGLKKLSDIPDHIPTVTWTWVVSAIGRAPTMVPGEGRKVRMDEPWQHAKHAERIDAGSEVARPGLVRRNTDRVKGKEKEKANDVDFSHISYFTQDKPQRFTSSQSLRNLHDSEDEGEGEGVGGSTEGQGAAQQGGSTSIGAPLSPPTSPVRLPHNSPRAAGASSSSTAPTAGPSGTSHARSATEDPLAEFYAKARADHETRWSRRGEVSESEPELEGATSEAAPSDSDIEEPAKVVVPRQKRVSDAFHG</sequence>
<protein>
    <recommendedName>
        <fullName evidence="2">BRCT domain-containing protein</fullName>
    </recommendedName>
</protein>
<dbReference type="PROSITE" id="PS50172">
    <property type="entry name" value="BRCT"/>
    <property type="match status" value="1"/>
</dbReference>
<keyword evidence="4" id="KW-1185">Reference proteome</keyword>
<feature type="compositionally biased region" description="Basic and acidic residues" evidence="1">
    <location>
        <begin position="304"/>
        <end position="316"/>
    </location>
</feature>
<reference evidence="3" key="1">
    <citation type="submission" date="2020-07" db="EMBL/GenBank/DDBJ databases">
        <authorList>
            <person name="Nieuwenhuis M."/>
            <person name="Van De Peppel L.J.J."/>
        </authorList>
    </citation>
    <scope>NUCLEOTIDE SEQUENCE</scope>
    <source>
        <strain evidence="3">AP01</strain>
        <tissue evidence="3">Mycelium</tissue>
    </source>
</reference>
<feature type="compositionally biased region" description="Low complexity" evidence="1">
    <location>
        <begin position="279"/>
        <end position="288"/>
    </location>
</feature>
<feature type="compositionally biased region" description="Low complexity" evidence="1">
    <location>
        <begin position="579"/>
        <end position="600"/>
    </location>
</feature>
<evidence type="ECO:0000313" key="4">
    <source>
        <dbReference type="Proteomes" id="UP000775547"/>
    </source>
</evidence>
<gene>
    <name evidence="3" type="ORF">DXG03_006863</name>
</gene>
<feature type="compositionally biased region" description="Low complexity" evidence="1">
    <location>
        <begin position="550"/>
        <end position="564"/>
    </location>
</feature>
<dbReference type="Proteomes" id="UP000775547">
    <property type="component" value="Unassembled WGS sequence"/>
</dbReference>
<evidence type="ECO:0000313" key="3">
    <source>
        <dbReference type="EMBL" id="KAG5645146.1"/>
    </source>
</evidence>
<feature type="domain" description="BRCT" evidence="2">
    <location>
        <begin position="361"/>
        <end position="448"/>
    </location>
</feature>
<feature type="compositionally biased region" description="Basic and acidic residues" evidence="1">
    <location>
        <begin position="231"/>
        <end position="252"/>
    </location>
</feature>
<feature type="compositionally biased region" description="Basic and acidic residues" evidence="1">
    <location>
        <begin position="615"/>
        <end position="631"/>
    </location>
</feature>
<dbReference type="SUPFAM" id="SSF52113">
    <property type="entry name" value="BRCT domain"/>
    <property type="match status" value="1"/>
</dbReference>
<feature type="region of interest" description="Disordered" evidence="1">
    <location>
        <begin position="472"/>
        <end position="503"/>
    </location>
</feature>
<dbReference type="Gene3D" id="3.40.50.10190">
    <property type="entry name" value="BRCT domain"/>
    <property type="match status" value="1"/>
</dbReference>
<dbReference type="EMBL" id="JABCKV010000048">
    <property type="protein sequence ID" value="KAG5645146.1"/>
    <property type="molecule type" value="Genomic_DNA"/>
</dbReference>
<reference evidence="3" key="2">
    <citation type="submission" date="2021-10" db="EMBL/GenBank/DDBJ databases">
        <title>Phylogenomics reveals ancestral predisposition of the termite-cultivated fungus Termitomyces towards a domesticated lifestyle.</title>
        <authorList>
            <person name="Auxier B."/>
            <person name="Grum-Grzhimaylo A."/>
            <person name="Cardenas M.E."/>
            <person name="Lodge J.D."/>
            <person name="Laessoe T."/>
            <person name="Pedersen O."/>
            <person name="Smith M.E."/>
            <person name="Kuyper T.W."/>
            <person name="Franco-Molano E.A."/>
            <person name="Baroni T.J."/>
            <person name="Aanen D.K."/>
        </authorList>
    </citation>
    <scope>NUCLEOTIDE SEQUENCE</scope>
    <source>
        <strain evidence="3">AP01</strain>
        <tissue evidence="3">Mycelium</tissue>
    </source>
</reference>
<dbReference type="InterPro" id="IPR001357">
    <property type="entry name" value="BRCT_dom"/>
</dbReference>
<feature type="compositionally biased region" description="Polar residues" evidence="1">
    <location>
        <begin position="65"/>
        <end position="89"/>
    </location>
</feature>
<feature type="region of interest" description="Disordered" evidence="1">
    <location>
        <begin position="518"/>
        <end position="672"/>
    </location>
</feature>
<feature type="compositionally biased region" description="Polar residues" evidence="1">
    <location>
        <begin position="518"/>
        <end position="530"/>
    </location>
</feature>
<feature type="compositionally biased region" description="Basic and acidic residues" evidence="1">
    <location>
        <begin position="491"/>
        <end position="503"/>
    </location>
</feature>
<evidence type="ECO:0000256" key="1">
    <source>
        <dbReference type="SAM" id="MobiDB-lite"/>
    </source>
</evidence>
<proteinExistence type="predicted"/>
<name>A0A9P7KAZ6_9AGAR</name>